<organism evidence="13">
    <name type="scientific">Chelativorans sp. (strain BNC1)</name>
    <dbReference type="NCBI Taxonomy" id="266779"/>
    <lineage>
        <taxon>Bacteria</taxon>
        <taxon>Pseudomonadati</taxon>
        <taxon>Pseudomonadota</taxon>
        <taxon>Alphaproteobacteria</taxon>
        <taxon>Hyphomicrobiales</taxon>
        <taxon>Phyllobacteriaceae</taxon>
        <taxon>Chelativorans</taxon>
    </lineage>
</organism>
<comment type="catalytic activity">
    <reaction evidence="1">
        <text>ATP + protein L-histidine = ADP + protein N-phospho-L-histidine.</text>
        <dbReference type="EC" id="2.7.13.3"/>
    </reaction>
</comment>
<dbReference type="PROSITE" id="PS50110">
    <property type="entry name" value="RESPONSE_REGULATORY"/>
    <property type="match status" value="1"/>
</dbReference>
<feature type="domain" description="PAS" evidence="12">
    <location>
        <begin position="144"/>
        <end position="223"/>
    </location>
</feature>
<name>Q11GY8_CHESB</name>
<dbReference type="STRING" id="266779.Meso_1944"/>
<dbReference type="SUPFAM" id="SSF52172">
    <property type="entry name" value="CheY-like"/>
    <property type="match status" value="1"/>
</dbReference>
<dbReference type="Gene3D" id="3.30.565.10">
    <property type="entry name" value="Histidine kinase-like ATPase, C-terminal domain"/>
    <property type="match status" value="1"/>
</dbReference>
<dbReference type="SMART" id="SM00448">
    <property type="entry name" value="REC"/>
    <property type="match status" value="1"/>
</dbReference>
<dbReference type="Gene3D" id="3.40.50.2300">
    <property type="match status" value="1"/>
</dbReference>
<evidence type="ECO:0000259" key="11">
    <source>
        <dbReference type="PROSITE" id="PS50110"/>
    </source>
</evidence>
<keyword evidence="6" id="KW-0547">Nucleotide-binding</keyword>
<keyword evidence="8" id="KW-0067">ATP-binding</keyword>
<evidence type="ECO:0000256" key="5">
    <source>
        <dbReference type="ARBA" id="ARBA00022679"/>
    </source>
</evidence>
<dbReference type="Pfam" id="PF07536">
    <property type="entry name" value="HWE_HK"/>
    <property type="match status" value="1"/>
</dbReference>
<feature type="region of interest" description="Disordered" evidence="10">
    <location>
        <begin position="475"/>
        <end position="507"/>
    </location>
</feature>
<evidence type="ECO:0000256" key="9">
    <source>
        <dbReference type="PROSITE-ProRule" id="PRU00169"/>
    </source>
</evidence>
<dbReference type="Gene3D" id="3.30.450.20">
    <property type="entry name" value="PAS domain"/>
    <property type="match status" value="1"/>
</dbReference>
<evidence type="ECO:0000256" key="6">
    <source>
        <dbReference type="ARBA" id="ARBA00022741"/>
    </source>
</evidence>
<accession>Q11GY8</accession>
<dbReference type="EC" id="2.7.13.3" evidence="2"/>
<evidence type="ECO:0000256" key="4">
    <source>
        <dbReference type="ARBA" id="ARBA00022553"/>
    </source>
</evidence>
<dbReference type="HOGENOM" id="CLU_000445_114_57_5"/>
<dbReference type="eggNOG" id="COG3920">
    <property type="taxonomic scope" value="Bacteria"/>
</dbReference>
<dbReference type="InterPro" id="IPR011102">
    <property type="entry name" value="Sig_transdc_His_kinase_HWE"/>
</dbReference>
<protein>
    <recommendedName>
        <fullName evidence="3">Blue-light-activated histidine kinase</fullName>
        <ecNumber evidence="2">2.7.13.3</ecNumber>
    </recommendedName>
</protein>
<dbReference type="PANTHER" id="PTHR41523:SF8">
    <property type="entry name" value="ETHYLENE RESPONSE SENSOR PROTEIN"/>
    <property type="match status" value="1"/>
</dbReference>
<evidence type="ECO:0000256" key="7">
    <source>
        <dbReference type="ARBA" id="ARBA00022777"/>
    </source>
</evidence>
<dbReference type="PROSITE" id="PS50112">
    <property type="entry name" value="PAS"/>
    <property type="match status" value="1"/>
</dbReference>
<dbReference type="InterPro" id="IPR001789">
    <property type="entry name" value="Sig_transdc_resp-reg_receiver"/>
</dbReference>
<dbReference type="GO" id="GO:0005524">
    <property type="term" value="F:ATP binding"/>
    <property type="evidence" value="ECO:0007669"/>
    <property type="project" value="UniProtKB-KW"/>
</dbReference>
<evidence type="ECO:0000256" key="2">
    <source>
        <dbReference type="ARBA" id="ARBA00012438"/>
    </source>
</evidence>
<dbReference type="CDD" id="cd00130">
    <property type="entry name" value="PAS"/>
    <property type="match status" value="1"/>
</dbReference>
<evidence type="ECO:0000256" key="3">
    <source>
        <dbReference type="ARBA" id="ARBA00021740"/>
    </source>
</evidence>
<dbReference type="Pfam" id="PF00072">
    <property type="entry name" value="Response_reg"/>
    <property type="match status" value="1"/>
</dbReference>
<dbReference type="SUPFAM" id="SSF55874">
    <property type="entry name" value="ATPase domain of HSP90 chaperone/DNA topoisomerase II/histidine kinase"/>
    <property type="match status" value="1"/>
</dbReference>
<gene>
    <name evidence="13" type="ordered locus">Meso_1944</name>
</gene>
<dbReference type="InterPro" id="IPR011006">
    <property type="entry name" value="CheY-like_superfamily"/>
</dbReference>
<dbReference type="eggNOG" id="COG3437">
    <property type="taxonomic scope" value="Bacteria"/>
</dbReference>
<dbReference type="SUPFAM" id="SSF55785">
    <property type="entry name" value="PYP-like sensor domain (PAS domain)"/>
    <property type="match status" value="1"/>
</dbReference>
<dbReference type="AlphaFoldDB" id="Q11GY8"/>
<dbReference type="GO" id="GO:0004673">
    <property type="term" value="F:protein histidine kinase activity"/>
    <property type="evidence" value="ECO:0007669"/>
    <property type="project" value="UniProtKB-EC"/>
</dbReference>
<feature type="domain" description="Response regulatory" evidence="11">
    <location>
        <begin position="8"/>
        <end position="125"/>
    </location>
</feature>
<evidence type="ECO:0000313" key="13">
    <source>
        <dbReference type="EMBL" id="ABG63337.1"/>
    </source>
</evidence>
<keyword evidence="4 9" id="KW-0597">Phosphoprotein</keyword>
<proteinExistence type="predicted"/>
<dbReference type="InterPro" id="IPR013656">
    <property type="entry name" value="PAS_4"/>
</dbReference>
<dbReference type="InterPro" id="IPR036890">
    <property type="entry name" value="HATPase_C_sf"/>
</dbReference>
<dbReference type="SMART" id="SM00091">
    <property type="entry name" value="PAS"/>
    <property type="match status" value="1"/>
</dbReference>
<evidence type="ECO:0000256" key="10">
    <source>
        <dbReference type="SAM" id="MobiDB-lite"/>
    </source>
</evidence>
<evidence type="ECO:0000259" key="12">
    <source>
        <dbReference type="PROSITE" id="PS50112"/>
    </source>
</evidence>
<evidence type="ECO:0000256" key="8">
    <source>
        <dbReference type="ARBA" id="ARBA00022840"/>
    </source>
</evidence>
<dbReference type="SMART" id="SM00911">
    <property type="entry name" value="HWE_HK"/>
    <property type="match status" value="1"/>
</dbReference>
<dbReference type="InterPro" id="IPR035965">
    <property type="entry name" value="PAS-like_dom_sf"/>
</dbReference>
<dbReference type="GO" id="GO:0000160">
    <property type="term" value="P:phosphorelay signal transduction system"/>
    <property type="evidence" value="ECO:0007669"/>
    <property type="project" value="InterPro"/>
</dbReference>
<dbReference type="KEGG" id="mes:Meso_1944"/>
<keyword evidence="7 13" id="KW-0418">Kinase</keyword>
<feature type="modified residue" description="4-aspartylphosphate" evidence="9">
    <location>
        <position position="57"/>
    </location>
</feature>
<dbReference type="Pfam" id="PF08448">
    <property type="entry name" value="PAS_4"/>
    <property type="match status" value="1"/>
</dbReference>
<evidence type="ECO:0000256" key="1">
    <source>
        <dbReference type="ARBA" id="ARBA00000085"/>
    </source>
</evidence>
<sequence length="507" mass="56287">MQSPENVRFLLVDDVDENLLALDGLLRRDGLELFMARSGRQALEMLLVHDFALAIFDVQMPEMDGFELAELMRSTERTRNVPIIFLTAVATDERRRFRGYEAGAVDYLLKPVDPQILRNKAAIFFELARQRQELARQRDELSRSAEKLSKALSVLQAHSDNSPLAVVEFDPNFRFNSWSKSAQRMFGWSAEQVLGQKLVELGWLQREDVARLMDVTGGILTGGEPGSVFACRVSCRDGSVIDSEWFISVLADRGGAVMSVNAQILDVTERNRAEATRQLLIGELNHRVKNTLSTVQAIASQTLRHMESPEDFKASFMARLESLARAHSLLSEANWEGAYLTKLVQDQQQLNLIEEDKFAVSGPEVHLPPQLALHLGLILHELTTNAQKHGALAAPQGRIALSWDLAGKALCVRWVESGVALAKTPSSRRGFGSNLIQRSTSAEGGTAQMAYKPDGISWELTFALAHHNAYASPITSRAHPERIRRSPHPYAGSSDKSEIARPVTSAE</sequence>
<dbReference type="NCBIfam" id="TIGR00229">
    <property type="entry name" value="sensory_box"/>
    <property type="match status" value="1"/>
</dbReference>
<dbReference type="InterPro" id="IPR000014">
    <property type="entry name" value="PAS"/>
</dbReference>
<keyword evidence="5 13" id="KW-0808">Transferase</keyword>
<reference evidence="13" key="1">
    <citation type="submission" date="2006-06" db="EMBL/GenBank/DDBJ databases">
        <title>Complete sequence of chromosome of Chelativorans sp. BNC1.</title>
        <authorList>
            <consortium name="US DOE Joint Genome Institute"/>
            <person name="Copeland A."/>
            <person name="Lucas S."/>
            <person name="Lapidus A."/>
            <person name="Barry K."/>
            <person name="Detter J.C."/>
            <person name="Glavina del Rio T."/>
            <person name="Hammon N."/>
            <person name="Israni S."/>
            <person name="Dalin E."/>
            <person name="Tice H."/>
            <person name="Pitluck S."/>
            <person name="Chertkov O."/>
            <person name="Brettin T."/>
            <person name="Bruce D."/>
            <person name="Han C."/>
            <person name="Tapia R."/>
            <person name="Gilna P."/>
            <person name="Schmutz J."/>
            <person name="Larimer F."/>
            <person name="Land M."/>
            <person name="Hauser L."/>
            <person name="Kyrpides N."/>
            <person name="Mikhailova N."/>
            <person name="Richardson P."/>
        </authorList>
    </citation>
    <scope>NUCLEOTIDE SEQUENCE</scope>
    <source>
        <strain evidence="13">BNC1</strain>
    </source>
</reference>
<dbReference type="EMBL" id="CP000390">
    <property type="protein sequence ID" value="ABG63337.1"/>
    <property type="molecule type" value="Genomic_DNA"/>
</dbReference>
<dbReference type="PANTHER" id="PTHR41523">
    <property type="entry name" value="TWO-COMPONENT SYSTEM SENSOR PROTEIN"/>
    <property type="match status" value="1"/>
</dbReference>